<protein>
    <submittedName>
        <fullName evidence="2">Uncharacterized protein</fullName>
    </submittedName>
</protein>
<comment type="caution">
    <text evidence="2">The sequence shown here is derived from an EMBL/GenBank/DDBJ whole genome shotgun (WGS) entry which is preliminary data.</text>
</comment>
<evidence type="ECO:0000313" key="2">
    <source>
        <dbReference type="EMBL" id="GED25828.1"/>
    </source>
</evidence>
<keyword evidence="3" id="KW-1185">Reference proteome</keyword>
<reference evidence="2 3" key="1">
    <citation type="submission" date="2019-06" db="EMBL/GenBank/DDBJ databases">
        <title>Whole genome shotgun sequence of Brevibacillus agri NBRC 15538.</title>
        <authorList>
            <person name="Hosoyama A."/>
            <person name="Uohara A."/>
            <person name="Ohji S."/>
            <person name="Ichikawa N."/>
        </authorList>
    </citation>
    <scope>NUCLEOTIDE SEQUENCE [LARGE SCALE GENOMIC DNA]</scope>
    <source>
        <strain evidence="2 3">NBRC 15538</strain>
    </source>
</reference>
<evidence type="ECO:0000256" key="1">
    <source>
        <dbReference type="SAM" id="Phobius"/>
    </source>
</evidence>
<name>A0ABQ0SQB4_9BACL</name>
<dbReference type="Proteomes" id="UP000317180">
    <property type="component" value="Unassembled WGS sequence"/>
</dbReference>
<sequence length="48" mass="5495">MSIRIKLLLSYTGMLVISLLMFVLAASLFTIAATGDIHSFRDFYKVYY</sequence>
<proteinExistence type="predicted"/>
<keyword evidence="1" id="KW-0472">Membrane</keyword>
<dbReference type="EMBL" id="BJOD01000016">
    <property type="protein sequence ID" value="GED25828.1"/>
    <property type="molecule type" value="Genomic_DNA"/>
</dbReference>
<gene>
    <name evidence="2" type="ORF">BAG01nite_19300</name>
</gene>
<evidence type="ECO:0000313" key="3">
    <source>
        <dbReference type="Proteomes" id="UP000317180"/>
    </source>
</evidence>
<keyword evidence="1" id="KW-1133">Transmembrane helix</keyword>
<organism evidence="2 3">
    <name type="scientific">Brevibacillus agri</name>
    <dbReference type="NCBI Taxonomy" id="51101"/>
    <lineage>
        <taxon>Bacteria</taxon>
        <taxon>Bacillati</taxon>
        <taxon>Bacillota</taxon>
        <taxon>Bacilli</taxon>
        <taxon>Bacillales</taxon>
        <taxon>Paenibacillaceae</taxon>
        <taxon>Brevibacillus</taxon>
    </lineage>
</organism>
<keyword evidence="1" id="KW-0812">Transmembrane</keyword>
<accession>A0ABQ0SQB4</accession>
<feature type="transmembrane region" description="Helical" evidence="1">
    <location>
        <begin position="7"/>
        <end position="33"/>
    </location>
</feature>